<dbReference type="PANTHER" id="PTHR35936:SF17">
    <property type="entry name" value="ARGININE-BINDING EXTRACELLULAR PROTEIN ARTP"/>
    <property type="match status" value="1"/>
</dbReference>
<evidence type="ECO:0000313" key="4">
    <source>
        <dbReference type="Proteomes" id="UP001500227"/>
    </source>
</evidence>
<dbReference type="EMBL" id="BAABKD010000008">
    <property type="protein sequence ID" value="GAA5088754.1"/>
    <property type="molecule type" value="Genomic_DNA"/>
</dbReference>
<accession>A0ABP9M4J3</accession>
<dbReference type="Gene3D" id="3.40.190.10">
    <property type="entry name" value="Periplasmic binding protein-like II"/>
    <property type="match status" value="2"/>
</dbReference>
<dbReference type="RefSeq" id="WP_345370202.1">
    <property type="nucleotide sequence ID" value="NZ_BAABKD010000008.1"/>
</dbReference>
<dbReference type="Pfam" id="PF00497">
    <property type="entry name" value="SBP_bac_3"/>
    <property type="match status" value="1"/>
</dbReference>
<dbReference type="InterPro" id="IPR001638">
    <property type="entry name" value="Solute-binding_3/MltF_N"/>
</dbReference>
<evidence type="ECO:0000259" key="2">
    <source>
        <dbReference type="SMART" id="SM00062"/>
    </source>
</evidence>
<gene>
    <name evidence="3" type="ORF">GCM10023337_10730</name>
</gene>
<dbReference type="CDD" id="cd13623">
    <property type="entry name" value="PBP2_AA_hypothetical"/>
    <property type="match status" value="1"/>
</dbReference>
<proteinExistence type="predicted"/>
<dbReference type="SMART" id="SM00062">
    <property type="entry name" value="PBPb"/>
    <property type="match status" value="1"/>
</dbReference>
<keyword evidence="1" id="KW-0732">Signal</keyword>
<reference evidence="4" key="1">
    <citation type="journal article" date="2019" name="Int. J. Syst. Evol. Microbiol.">
        <title>The Global Catalogue of Microorganisms (GCM) 10K type strain sequencing project: providing services to taxonomists for standard genome sequencing and annotation.</title>
        <authorList>
            <consortium name="The Broad Institute Genomics Platform"/>
            <consortium name="The Broad Institute Genome Sequencing Center for Infectious Disease"/>
            <person name="Wu L."/>
            <person name="Ma J."/>
        </authorList>
    </citation>
    <scope>NUCLEOTIDE SEQUENCE [LARGE SCALE GENOMIC DNA]</scope>
    <source>
        <strain evidence="4">JCM 18423</strain>
    </source>
</reference>
<sequence>MLNQVDAVMKNLAPQGELRIALNYGNTALAQRGKDGVPLGVTADLARELARRLGVVPRFISYDAAAKVAAAVEENAWDIAFMAIDPKRAEKIDFTEAYVLIEGTYMVKDTAPWLQVEELDREGVRIAVGQGAAYDLFLSRHLQHAELVKFSTSAAAIHGFVEQGLEAVAGVRQTLQAYAAEHTGYRILDGHFTAIHQAMALPKGRDVALQYVTDFIKEMKANGFVAEALQRSGQGGATVAP</sequence>
<dbReference type="PANTHER" id="PTHR35936">
    <property type="entry name" value="MEMBRANE-BOUND LYTIC MUREIN TRANSGLYCOSYLASE F"/>
    <property type="match status" value="1"/>
</dbReference>
<name>A0ABP9M4J3_9BURK</name>
<keyword evidence="4" id="KW-1185">Reference proteome</keyword>
<evidence type="ECO:0000313" key="3">
    <source>
        <dbReference type="EMBL" id="GAA5088754.1"/>
    </source>
</evidence>
<comment type="caution">
    <text evidence="3">The sequence shown here is derived from an EMBL/GenBank/DDBJ whole genome shotgun (WGS) entry which is preliminary data.</text>
</comment>
<dbReference type="SUPFAM" id="SSF53850">
    <property type="entry name" value="Periplasmic binding protein-like II"/>
    <property type="match status" value="1"/>
</dbReference>
<dbReference type="Proteomes" id="UP001500227">
    <property type="component" value="Unassembled WGS sequence"/>
</dbReference>
<evidence type="ECO:0000256" key="1">
    <source>
        <dbReference type="ARBA" id="ARBA00022729"/>
    </source>
</evidence>
<organism evidence="3 4">
    <name type="scientific">Paenalcaligenes hermetiae</name>
    <dbReference type="NCBI Taxonomy" id="1157987"/>
    <lineage>
        <taxon>Bacteria</taxon>
        <taxon>Pseudomonadati</taxon>
        <taxon>Pseudomonadota</taxon>
        <taxon>Betaproteobacteria</taxon>
        <taxon>Burkholderiales</taxon>
        <taxon>Alcaligenaceae</taxon>
        <taxon>Paenalcaligenes</taxon>
    </lineage>
</organism>
<feature type="domain" description="Solute-binding protein family 3/N-terminal" evidence="2">
    <location>
        <begin position="17"/>
        <end position="236"/>
    </location>
</feature>
<protein>
    <submittedName>
        <fullName evidence="3">ABC transporter substrate-binding protein</fullName>
    </submittedName>
</protein>